<reference evidence="8" key="1">
    <citation type="submission" date="2023-10" db="EMBL/GenBank/DDBJ databases">
        <title>Development of a sustainable strategy for remediation of hydrocarbon-contaminated territories based on the waste exchange concept.</title>
        <authorList>
            <person name="Krivoruchko A."/>
        </authorList>
    </citation>
    <scope>NUCLEOTIDE SEQUENCE</scope>
    <source>
        <strain evidence="8">IEGM 68</strain>
    </source>
</reference>
<feature type="transmembrane region" description="Helical" evidence="6">
    <location>
        <begin position="91"/>
        <end position="111"/>
    </location>
</feature>
<dbReference type="Pfam" id="PF02656">
    <property type="entry name" value="DUF202"/>
    <property type="match status" value="1"/>
</dbReference>
<evidence type="ECO:0000256" key="2">
    <source>
        <dbReference type="ARBA" id="ARBA00022475"/>
    </source>
</evidence>
<proteinExistence type="predicted"/>
<dbReference type="GO" id="GO:0005886">
    <property type="term" value="C:plasma membrane"/>
    <property type="evidence" value="ECO:0007669"/>
    <property type="project" value="UniProtKB-SubCell"/>
</dbReference>
<keyword evidence="5 6" id="KW-0472">Membrane</keyword>
<dbReference type="InterPro" id="IPR052053">
    <property type="entry name" value="IM_YidH-like"/>
</dbReference>
<feature type="transmembrane region" description="Helical" evidence="6">
    <location>
        <begin position="117"/>
        <end position="140"/>
    </location>
</feature>
<dbReference type="AlphaFoldDB" id="A0AAE5A8B2"/>
<keyword evidence="4 6" id="KW-1133">Transmembrane helix</keyword>
<evidence type="ECO:0000256" key="4">
    <source>
        <dbReference type="ARBA" id="ARBA00022989"/>
    </source>
</evidence>
<evidence type="ECO:0000256" key="1">
    <source>
        <dbReference type="ARBA" id="ARBA00004651"/>
    </source>
</evidence>
<feature type="transmembrane region" description="Helical" evidence="6">
    <location>
        <begin position="161"/>
        <end position="180"/>
    </location>
</feature>
<gene>
    <name evidence="8" type="ORF">R4315_25315</name>
</gene>
<sequence length="181" mass="19558">MEPNARSGKTSPSVHGVWVISLESDTKLNSSRVAVNEVTGRTVLHCGADQTAGEQMVKRAKRVASQRFPRAVYDRGEEPDVRFSLANERTYLAWIRTSLALMATGVAIQAFEIGDHSVASVLASVALVGSSIGMPVQAWCGWARAERSMRERTPLPDPRGTLPLALVVIGASGLVLWSVFQ</sequence>
<evidence type="ECO:0000256" key="3">
    <source>
        <dbReference type="ARBA" id="ARBA00022692"/>
    </source>
</evidence>
<dbReference type="RefSeq" id="WP_317756774.1">
    <property type="nucleotide sequence ID" value="NZ_JAWLUP010000109.1"/>
</dbReference>
<organism evidence="8 9">
    <name type="scientific">Rhodococcus oxybenzonivorans</name>
    <dbReference type="NCBI Taxonomy" id="1990687"/>
    <lineage>
        <taxon>Bacteria</taxon>
        <taxon>Bacillati</taxon>
        <taxon>Actinomycetota</taxon>
        <taxon>Actinomycetes</taxon>
        <taxon>Mycobacteriales</taxon>
        <taxon>Nocardiaceae</taxon>
        <taxon>Rhodococcus</taxon>
    </lineage>
</organism>
<dbReference type="PANTHER" id="PTHR34187">
    <property type="entry name" value="FGR18P"/>
    <property type="match status" value="1"/>
</dbReference>
<dbReference type="InterPro" id="IPR003807">
    <property type="entry name" value="DUF202"/>
</dbReference>
<name>A0AAE5A8B2_9NOCA</name>
<keyword evidence="2" id="KW-1003">Cell membrane</keyword>
<evidence type="ECO:0000256" key="6">
    <source>
        <dbReference type="SAM" id="Phobius"/>
    </source>
</evidence>
<feature type="domain" description="DUF202" evidence="7">
    <location>
        <begin position="82"/>
        <end position="147"/>
    </location>
</feature>
<comment type="subcellular location">
    <subcellularLocation>
        <location evidence="1">Cell membrane</location>
        <topology evidence="1">Multi-pass membrane protein</topology>
    </subcellularLocation>
</comment>
<accession>A0AAE5A8B2</accession>
<protein>
    <submittedName>
        <fullName evidence="8">DUF202 domain-containing protein</fullName>
    </submittedName>
</protein>
<comment type="caution">
    <text evidence="8">The sequence shown here is derived from an EMBL/GenBank/DDBJ whole genome shotgun (WGS) entry which is preliminary data.</text>
</comment>
<evidence type="ECO:0000313" key="8">
    <source>
        <dbReference type="EMBL" id="MDV7267845.1"/>
    </source>
</evidence>
<evidence type="ECO:0000259" key="7">
    <source>
        <dbReference type="Pfam" id="PF02656"/>
    </source>
</evidence>
<dbReference type="PANTHER" id="PTHR34187:SF2">
    <property type="entry name" value="DUF202 DOMAIN-CONTAINING PROTEIN"/>
    <property type="match status" value="1"/>
</dbReference>
<evidence type="ECO:0000256" key="5">
    <source>
        <dbReference type="ARBA" id="ARBA00023136"/>
    </source>
</evidence>
<keyword evidence="3 6" id="KW-0812">Transmembrane</keyword>
<dbReference type="EMBL" id="JAWLUP010000109">
    <property type="protein sequence ID" value="MDV7267845.1"/>
    <property type="molecule type" value="Genomic_DNA"/>
</dbReference>
<evidence type="ECO:0000313" key="9">
    <source>
        <dbReference type="Proteomes" id="UP001185863"/>
    </source>
</evidence>
<dbReference type="Proteomes" id="UP001185863">
    <property type="component" value="Unassembled WGS sequence"/>
</dbReference>